<evidence type="ECO:0000256" key="2">
    <source>
        <dbReference type="ARBA" id="ARBA00005609"/>
    </source>
</evidence>
<comment type="catalytic activity">
    <reaction evidence="9">
        <text>5-diphospho-1D-myo-inositol 1,2,3,4,6-pentakisphosphate + ATP + H(+) = 1,5-bis(diphospho)-1D-myo-inositol 2,3,4,6-tetrakisphosphate + ADP</text>
        <dbReference type="Rhea" id="RHEA:10276"/>
        <dbReference type="ChEBI" id="CHEBI:15378"/>
        <dbReference type="ChEBI" id="CHEBI:30616"/>
        <dbReference type="ChEBI" id="CHEBI:58628"/>
        <dbReference type="ChEBI" id="CHEBI:77983"/>
        <dbReference type="ChEBI" id="CHEBI:456216"/>
        <dbReference type="EC" id="2.7.4.24"/>
    </reaction>
    <physiologicalReaction direction="left-to-right" evidence="9">
        <dbReference type="Rhea" id="RHEA:10277"/>
    </physiologicalReaction>
</comment>
<evidence type="ECO:0000256" key="3">
    <source>
        <dbReference type="ARBA" id="ARBA00012893"/>
    </source>
</evidence>
<evidence type="ECO:0000313" key="18">
    <source>
        <dbReference type="Proteomes" id="UP000009046"/>
    </source>
</evidence>
<evidence type="ECO:0000256" key="4">
    <source>
        <dbReference type="ARBA" id="ARBA00022490"/>
    </source>
</evidence>
<evidence type="ECO:0000259" key="15">
    <source>
        <dbReference type="Pfam" id="PF18086"/>
    </source>
</evidence>
<dbReference type="GO" id="GO:0006020">
    <property type="term" value="P:inositol metabolic process"/>
    <property type="evidence" value="ECO:0007669"/>
    <property type="project" value="TreeGrafter"/>
</dbReference>
<feature type="region of interest" description="Disordered" evidence="14">
    <location>
        <begin position="1388"/>
        <end position="1412"/>
    </location>
</feature>
<sequence length="1637" mass="184699">MLCLQGELSDDEAGAEKGKQVVVGICAMGKKSQSKPMKEILTRLEEFEYLKMLVFPKKTILKKSVDEWPVCDCLISFHSKGFPLDKAMQYANLRNPFIINNLDMQYDIQDRRKVYALLESEGIEIPRYAVLDRDSPTSKDELIESEDHVEVNGVIFNKPFVEKPVSAEDHNIYIYYPTSAGGGSQRLFRKIGSRSSVYSPESKVRKTGSFIYEDFMPTDGTDVKVYTVGPDYAHAEARKSPALDGKVERDSEGKEIRYPVILSNAEKLISRKVCLAFKQTVCGFDLLRANGKSFVCDVNGFSFVKNSNKYYDDCAKILGNMILRELAPTLDIPWSVPFQLDDPPIVPTTFGKMMELRCVVAVIRHGDRTPKQKMKVEVRHPKFFEIFEKYNGYKNGHVKLKRPKQLQEILDTARSLLAEIQHSTADPEIEEKQGKLEQLKTVLEMYGHFSGINRKVQMKYQPRDAPKEPSLVLILKWGGELTPAGRIQAEELGRIFRCMYPGGQGRHIHNGEYAGTQGLGLLRLHSTYRHDLKIYASDEGRVQMTAAAFAKGLLALEGELTPILVQMVKSANTNGLLDNDCDSSKYQNMAKSRLHELMQQDRDFTYADRESINPCNAISISLAMDFVKNPVKCCGRVQELIQKLMSIVKTKKDDPKTKDAILYHGETWELMGRRWGKIDKDFCTKNKTFDISKIPDIYDCIKYDLQHNQHTLQFEQAEELYTYAKYLADIVIPQEYGLTVQEKLAIGQGICTPLLKKIKADLQRNIEECEESVNRLNPRYSHGVSSPGRHVRTRLYFTSESHVHSLLTVFRFGELLDVNTDEQWHRAMEYVSMVSELNYMSQVVIMLYEDPTKDPTSEERFHVELHFSPGVNCCVQKNLPPGPGFRPHSRNESNANSLSPSCDPSFDDMSGMDSQSSTHLITVKSSKSVLEMLDKNDVEKELSSKELSSEINYKCSLKDSIETYRNSKNFKGKNKGEKLNETENASSCLPSSSNHSDTLEFDNKKEKCYKKEGELVSVSSEEKNKKSLLKESSNPFQPSSPIPIRNKGMGKSNETYGTTELAKNLSSRLNLQDGEPRSKSFDIARHETGFTPLLSVKRDIQARENAKESNKKILLLPEILNEETKIKIKNSSELFTDCLVIPKTFPLLLESTNDALPECQRKISSGSIIGDELLFAEEEIHCENKSDEENFFFHDNSVDSNCFPGNFFRKKSKSLPSDFICSLFKGTTTTTVFPSSPFFKPQIKICQVSSDGGSVKGFKILKDFPKNVVDNRNSSSKTVIEQIKSLKNTVWKCRKADILKPANKNAKEFSAADLSLCADKNKKERKNSNIVSAVVSDSRIRSISLGLMRGKDVGNTSSANRSQSLKLFVTGGKNSGIKFSALRHTKSSPSILAKSDNPHYQCKKPKPVVRTDASRRHRHSVASHHHNFKQNLSYFKLYGISVGPTGVIFNQSDKTKNKLLGSTSSLFSTAVISGSSSAPNLRDTIGTTTTVSGSEERHVKEHRVRWYSLSSIFSVKPVQEVPQKPLKNAENLLGSSLYLSDYISIHKLYENWVKKKLTIEGCGGVPPIRPLETLHNALSLKQLDIFLETMTAAPLYRTPTNTPPHLPSTPQPSSHPLGSEYSEDIFWNYQNQKYYDP</sequence>
<comment type="subcellular location">
    <subcellularLocation>
        <location evidence="1 13">Cytoplasm</location>
        <location evidence="1 13">Cytosol</location>
    </subcellularLocation>
</comment>
<evidence type="ECO:0000256" key="14">
    <source>
        <dbReference type="SAM" id="MobiDB-lite"/>
    </source>
</evidence>
<dbReference type="PROSITE" id="PS00616">
    <property type="entry name" value="HIS_ACID_PHOSPHAT_1"/>
    <property type="match status" value="1"/>
</dbReference>
<dbReference type="HOGENOM" id="CLU_000914_0_0_1"/>
<dbReference type="EMBL" id="AAZO01002405">
    <property type="status" value="NOT_ANNOTATED_CDS"/>
    <property type="molecule type" value="Genomic_DNA"/>
</dbReference>
<feature type="compositionally biased region" description="Polar residues" evidence="14">
    <location>
        <begin position="982"/>
        <end position="996"/>
    </location>
</feature>
<dbReference type="FunFam" id="3.40.50.11950:FF:000003">
    <property type="entry name" value="Inositol hexakisphosphate and diphosphoinositol-pentakisphosphate kinase"/>
    <property type="match status" value="1"/>
</dbReference>
<evidence type="ECO:0000256" key="11">
    <source>
        <dbReference type="ARBA" id="ARBA00055071"/>
    </source>
</evidence>
<evidence type="ECO:0000313" key="17">
    <source>
        <dbReference type="EnsemblMetazoa" id="PHUM208020-PA"/>
    </source>
</evidence>
<comment type="similarity">
    <text evidence="2 13">Belongs to the histidine acid phosphatase family. VIP1 subfamily.</text>
</comment>
<dbReference type="SUPFAM" id="SSF53254">
    <property type="entry name" value="Phosphoglycerate mutase-like"/>
    <property type="match status" value="1"/>
</dbReference>
<evidence type="ECO:0000256" key="7">
    <source>
        <dbReference type="ARBA" id="ARBA00022777"/>
    </source>
</evidence>
<evidence type="ECO:0000256" key="5">
    <source>
        <dbReference type="ARBA" id="ARBA00022679"/>
    </source>
</evidence>
<dbReference type="OrthoDB" id="18042at2759"/>
<dbReference type="InterPro" id="IPR040557">
    <property type="entry name" value="VIP1_N"/>
</dbReference>
<dbReference type="GO" id="GO:0000828">
    <property type="term" value="F:inositol hexakisphosphate kinase activity"/>
    <property type="evidence" value="ECO:0007669"/>
    <property type="project" value="UniProtKB-ARBA"/>
</dbReference>
<dbReference type="Gene3D" id="3.30.470.20">
    <property type="entry name" value="ATP-grasp fold, B domain"/>
    <property type="match status" value="1"/>
</dbReference>
<dbReference type="FunFam" id="3.30.470.20:FF:000003">
    <property type="entry name" value="Inositol hexakisphosphate and diphosphoinositol-pentakisphosphate kinase"/>
    <property type="match status" value="1"/>
</dbReference>
<feature type="region of interest" description="Disordered" evidence="14">
    <location>
        <begin position="971"/>
        <end position="999"/>
    </location>
</feature>
<name>E0VHF7_PEDHC</name>
<dbReference type="FunCoup" id="E0VHF7">
    <property type="interactions" value="1116"/>
</dbReference>
<dbReference type="InterPro" id="IPR037446">
    <property type="entry name" value="His_Pase_VIP1"/>
</dbReference>
<evidence type="ECO:0000256" key="1">
    <source>
        <dbReference type="ARBA" id="ARBA00004514"/>
    </source>
</evidence>
<dbReference type="FunFam" id="3.40.50.11950:FF:000002">
    <property type="entry name" value="Inositol hexakisphosphate and diphosphoinositol-pentakisphosphate kinase"/>
    <property type="match status" value="1"/>
</dbReference>
<comment type="catalytic activity">
    <reaction evidence="10">
        <text>1D-myo-inositol hexakisphosphate + ATP = 1-diphospho-1D-myo-inositol 2,3,4,5,6-pentakisphosphate + ADP</text>
        <dbReference type="Rhea" id="RHEA:37459"/>
        <dbReference type="ChEBI" id="CHEBI:30616"/>
        <dbReference type="ChEBI" id="CHEBI:58130"/>
        <dbReference type="ChEBI" id="CHEBI:74946"/>
        <dbReference type="ChEBI" id="CHEBI:456216"/>
        <dbReference type="EC" id="2.7.4.24"/>
    </reaction>
    <physiologicalReaction direction="left-to-right" evidence="10">
        <dbReference type="Rhea" id="RHEA:37460"/>
    </physiologicalReaction>
</comment>
<dbReference type="eggNOG" id="KOG1057">
    <property type="taxonomic scope" value="Eukaryota"/>
</dbReference>
<dbReference type="Pfam" id="PF00328">
    <property type="entry name" value="His_Phos_2"/>
    <property type="match status" value="1"/>
</dbReference>
<keyword evidence="4 13" id="KW-0963">Cytoplasm</keyword>
<dbReference type="EMBL" id="DS235169">
    <property type="protein sequence ID" value="EEB12813.1"/>
    <property type="molecule type" value="Genomic_DNA"/>
</dbReference>
<evidence type="ECO:0000256" key="10">
    <source>
        <dbReference type="ARBA" id="ARBA00034629"/>
    </source>
</evidence>
<organism>
    <name type="scientific">Pediculus humanus subsp. corporis</name>
    <name type="common">Body louse</name>
    <dbReference type="NCBI Taxonomy" id="121224"/>
    <lineage>
        <taxon>Eukaryota</taxon>
        <taxon>Metazoa</taxon>
        <taxon>Ecdysozoa</taxon>
        <taxon>Arthropoda</taxon>
        <taxon>Hexapoda</taxon>
        <taxon>Insecta</taxon>
        <taxon>Pterygota</taxon>
        <taxon>Neoptera</taxon>
        <taxon>Paraneoptera</taxon>
        <taxon>Psocodea</taxon>
        <taxon>Troctomorpha</taxon>
        <taxon>Phthiraptera</taxon>
        <taxon>Anoplura</taxon>
        <taxon>Pediculidae</taxon>
        <taxon>Pediculus</taxon>
    </lineage>
</organism>
<dbReference type="STRING" id="121224.E0VHF7"/>
<feature type="compositionally biased region" description="Polar residues" evidence="14">
    <location>
        <begin position="892"/>
        <end position="902"/>
    </location>
</feature>
<reference evidence="16" key="1">
    <citation type="submission" date="2007-04" db="EMBL/GenBank/DDBJ databases">
        <title>Annotation of Pediculus humanus corporis strain USDA.</title>
        <authorList>
            <person name="Kirkness E."/>
            <person name="Hannick L."/>
            <person name="Hass B."/>
            <person name="Bruggner R."/>
            <person name="Lawson D."/>
            <person name="Bidwell S."/>
            <person name="Joardar V."/>
            <person name="Caler E."/>
            <person name="Walenz B."/>
            <person name="Inman J."/>
            <person name="Schobel S."/>
            <person name="Galinsky K."/>
            <person name="Amedeo P."/>
            <person name="Strausberg R."/>
        </authorList>
    </citation>
    <scope>NUCLEOTIDE SEQUENCE</scope>
    <source>
        <strain evidence="16">USDA</strain>
    </source>
</reference>
<dbReference type="GO" id="GO:0016791">
    <property type="term" value="F:phosphatase activity"/>
    <property type="evidence" value="ECO:0007669"/>
    <property type="project" value="UniProtKB-ARBA"/>
</dbReference>
<gene>
    <name evidence="17" type="primary">8237355</name>
    <name evidence="16" type="ORF">Phum_PHUM208020</name>
</gene>
<dbReference type="GO" id="GO:0033857">
    <property type="term" value="F:5-diphosphoinositol pentakisphosphate 1-kinase activity"/>
    <property type="evidence" value="ECO:0007669"/>
    <property type="project" value="TreeGrafter"/>
</dbReference>
<dbReference type="InterPro" id="IPR029033">
    <property type="entry name" value="His_PPase_superfam"/>
</dbReference>
<dbReference type="RefSeq" id="XP_002425551.1">
    <property type="nucleotide sequence ID" value="XM_002425506.1"/>
</dbReference>
<feature type="region of interest" description="Disordered" evidence="14">
    <location>
        <begin position="882"/>
        <end position="905"/>
    </location>
</feature>
<evidence type="ECO:0000313" key="16">
    <source>
        <dbReference type="EMBL" id="EEB12813.1"/>
    </source>
</evidence>
<dbReference type="CTD" id="8237355"/>
<feature type="compositionally biased region" description="Pro residues" evidence="14">
    <location>
        <begin position="1601"/>
        <end position="1610"/>
    </location>
</feature>
<dbReference type="InterPro" id="IPR000560">
    <property type="entry name" value="His_Pase_clade-2"/>
</dbReference>
<evidence type="ECO:0000256" key="12">
    <source>
        <dbReference type="ARBA" id="ARBA00071668"/>
    </source>
</evidence>
<feature type="compositionally biased region" description="Basic and acidic residues" evidence="14">
    <location>
        <begin position="1020"/>
        <end position="1029"/>
    </location>
</feature>
<dbReference type="PANTHER" id="PTHR12750:SF9">
    <property type="entry name" value="INOSITOL HEXAKISPHOSPHATE AND DIPHOSPHOINOSITOL-PENTAKISPHOSPHATE KINASE"/>
    <property type="match status" value="1"/>
</dbReference>
<dbReference type="CDD" id="cd07061">
    <property type="entry name" value="HP_HAP_like"/>
    <property type="match status" value="1"/>
</dbReference>
<dbReference type="EC" id="2.7.4.24" evidence="3 13"/>
<evidence type="ECO:0000256" key="13">
    <source>
        <dbReference type="RuleBase" id="RU365032"/>
    </source>
</evidence>
<protein>
    <recommendedName>
        <fullName evidence="12 13">Inositol hexakisphosphate and diphosphoinositol-pentakisphosphate kinase</fullName>
        <ecNumber evidence="3 13">2.7.4.24</ecNumber>
    </recommendedName>
</protein>
<dbReference type="Proteomes" id="UP000009046">
    <property type="component" value="Unassembled WGS sequence"/>
</dbReference>
<dbReference type="Gene3D" id="3.40.50.1240">
    <property type="entry name" value="Phosphoglycerate mutase-like"/>
    <property type="match status" value="1"/>
</dbReference>
<dbReference type="Pfam" id="PF18086">
    <property type="entry name" value="PPIP5K2_N"/>
    <property type="match status" value="1"/>
</dbReference>
<proteinExistence type="inferred from homology"/>
<reference evidence="17" key="3">
    <citation type="submission" date="2020-05" db="UniProtKB">
        <authorList>
            <consortium name="EnsemblMetazoa"/>
        </authorList>
    </citation>
    <scope>IDENTIFICATION</scope>
    <source>
        <strain evidence="17">USDA</strain>
    </source>
</reference>
<dbReference type="Gene3D" id="3.40.50.11950">
    <property type="match status" value="1"/>
</dbReference>
<keyword evidence="6 13" id="KW-0547">Nucleotide-binding</keyword>
<evidence type="ECO:0000256" key="6">
    <source>
        <dbReference type="ARBA" id="ARBA00022741"/>
    </source>
</evidence>
<dbReference type="GO" id="GO:0032958">
    <property type="term" value="P:inositol phosphate biosynthetic process"/>
    <property type="evidence" value="ECO:0007669"/>
    <property type="project" value="TreeGrafter"/>
</dbReference>
<feature type="region of interest" description="Disordered" evidence="14">
    <location>
        <begin position="1020"/>
        <end position="1051"/>
    </location>
</feature>
<dbReference type="EnsemblMetazoa" id="PHUM208020-RA">
    <property type="protein sequence ID" value="PHUM208020-PA"/>
    <property type="gene ID" value="PHUM208020"/>
</dbReference>
<evidence type="ECO:0000256" key="8">
    <source>
        <dbReference type="ARBA" id="ARBA00022840"/>
    </source>
</evidence>
<keyword evidence="18" id="KW-1185">Reference proteome</keyword>
<dbReference type="InParanoid" id="E0VHF7"/>
<feature type="region of interest" description="Disordered" evidence="14">
    <location>
        <begin position="1597"/>
        <end position="1617"/>
    </location>
</feature>
<dbReference type="KEGG" id="phu:Phum_PHUM208020"/>
<dbReference type="VEuPathDB" id="VectorBase:PHUM208020"/>
<accession>E0VHF7</accession>
<keyword evidence="5 13" id="KW-0808">Transferase</keyword>
<comment type="function">
    <text evidence="11">Bifunctional inositol kinase that acts in concert with the IP6K kinases to synthesize the diphosphate group-containing inositol pyrophosphates diphosphoinositol pentakisphosphate, PP-InsP5, and bis-diphosphoinositol tetrakisphosphate, (PP)2-InsP4. PP-InsP5 and (PP)2-InsP4, also respectively called InsP7 and InsP8, may regulate a variety of cellular processes, including apoptosis, vesicle trafficking, cytoskeletal dynamics, and exocytosis. Phosphorylates inositol hexakisphosphate (InsP6) at position 1 to produce PP-InsP5 which is in turn phosphorylated by IP6Ks to produce (PP)2-InsP4. Alternatively, phosphorylates PP-InsP5 at position 1, produced by IP6Ks from InsP6, to produce (PP)2-InsP4.</text>
</comment>
<dbReference type="GO" id="GO:0005524">
    <property type="term" value="F:ATP binding"/>
    <property type="evidence" value="ECO:0007669"/>
    <property type="project" value="UniProtKB-KW"/>
</dbReference>
<keyword evidence="8 13" id="KW-0067">ATP-binding</keyword>
<dbReference type="InterPro" id="IPR033379">
    <property type="entry name" value="Acid_Pase_AS"/>
</dbReference>
<dbReference type="GeneID" id="8237355"/>
<reference evidence="16" key="2">
    <citation type="submission" date="2007-04" db="EMBL/GenBank/DDBJ databases">
        <title>The genome of the human body louse.</title>
        <authorList>
            <consortium name="The Human Body Louse Genome Consortium"/>
            <person name="Kirkness E."/>
            <person name="Walenz B."/>
            <person name="Hass B."/>
            <person name="Bruggner R."/>
            <person name="Strausberg R."/>
        </authorList>
    </citation>
    <scope>NUCLEOTIDE SEQUENCE</scope>
    <source>
        <strain evidence="16">USDA</strain>
    </source>
</reference>
<keyword evidence="7 13" id="KW-0418">Kinase</keyword>
<feature type="domain" description="VIP1 N-terminal" evidence="15">
    <location>
        <begin position="21"/>
        <end position="110"/>
    </location>
</feature>
<evidence type="ECO:0000256" key="9">
    <source>
        <dbReference type="ARBA" id="ARBA00033696"/>
    </source>
</evidence>
<dbReference type="GO" id="GO:0005829">
    <property type="term" value="C:cytosol"/>
    <property type="evidence" value="ECO:0007669"/>
    <property type="project" value="UniProtKB-SubCell"/>
</dbReference>
<dbReference type="PANTHER" id="PTHR12750">
    <property type="entry name" value="DIPHOSPHOINOSITOL PENTAKISPHOSPHATE KINASE"/>
    <property type="match status" value="1"/>
</dbReference>